<accession>A0A3G5AD27</accession>
<reference evidence="2" key="1">
    <citation type="submission" date="2018-10" db="EMBL/GenBank/DDBJ databases">
        <title>Hidden diversity of soil giant viruses.</title>
        <authorList>
            <person name="Schulz F."/>
            <person name="Alteio L."/>
            <person name="Goudeau D."/>
            <person name="Ryan E.M."/>
            <person name="Malmstrom R.R."/>
            <person name="Blanchard J."/>
            <person name="Woyke T."/>
        </authorList>
    </citation>
    <scope>NUCLEOTIDE SEQUENCE</scope>
    <source>
        <strain evidence="2">HYV1</strain>
    </source>
</reference>
<evidence type="ECO:0000313" key="2">
    <source>
        <dbReference type="EMBL" id="AYV84161.1"/>
    </source>
</evidence>
<dbReference type="Gene3D" id="2.60.40.2130">
    <property type="entry name" value="F-spondin domain"/>
    <property type="match status" value="1"/>
</dbReference>
<evidence type="ECO:0000259" key="1">
    <source>
        <dbReference type="PROSITE" id="PS51020"/>
    </source>
</evidence>
<proteinExistence type="predicted"/>
<organism evidence="2">
    <name type="scientific">Hyperionvirus sp</name>
    <dbReference type="NCBI Taxonomy" id="2487770"/>
    <lineage>
        <taxon>Viruses</taxon>
        <taxon>Varidnaviria</taxon>
        <taxon>Bamfordvirae</taxon>
        <taxon>Nucleocytoviricota</taxon>
        <taxon>Megaviricetes</taxon>
        <taxon>Imitervirales</taxon>
        <taxon>Mimiviridae</taxon>
        <taxon>Klosneuvirinae</taxon>
    </lineage>
</organism>
<dbReference type="NCBIfam" id="NF038123">
    <property type="entry name" value="NF038123_dom"/>
    <property type="match status" value="1"/>
</dbReference>
<dbReference type="Pfam" id="PF06468">
    <property type="entry name" value="Spond_N"/>
    <property type="match status" value="1"/>
</dbReference>
<dbReference type="InterPro" id="IPR009465">
    <property type="entry name" value="Spondin_N"/>
</dbReference>
<dbReference type="EMBL" id="MK072400">
    <property type="protein sequence ID" value="AYV84161.1"/>
    <property type="molecule type" value="Genomic_DNA"/>
</dbReference>
<protein>
    <recommendedName>
        <fullName evidence="1">Spondin domain-containing protein</fullName>
    </recommendedName>
</protein>
<sequence>MIVVILLLVVVVVILLWGSQGEHFDGGDARFRVVFRTDWGAAGSAGIVGYPMPPLQGPHTGNMLLVTHNNGYEIFKVGDYASEGIVNSAEFGVNDNLLRELQDDNIRGDIYKVYTGGVLNAPGSKEFEVVANKRYPLLSFATMIAPSPDWFTAVSGVDLLSISDKKTIPLYVYDAGSDSGNIFQTTPKHPRRNRNPITYKTSPPFFPIGIRKIPPIAFLDIIRL</sequence>
<dbReference type="PROSITE" id="PS51020">
    <property type="entry name" value="SPONDIN"/>
    <property type="match status" value="1"/>
</dbReference>
<name>A0A3G5AD27_9VIRU</name>
<dbReference type="InterPro" id="IPR038678">
    <property type="entry name" value="Spondin_N_sf"/>
</dbReference>
<feature type="domain" description="Spondin" evidence="1">
    <location>
        <begin position="19"/>
        <end position="207"/>
    </location>
</feature>
<gene>
    <name evidence="2" type="ORF">Hyperionvirus18_37</name>
</gene>